<dbReference type="InterPro" id="IPR001841">
    <property type="entry name" value="Znf_RING"/>
</dbReference>
<keyword evidence="7 9" id="KW-0472">Membrane</keyword>
<evidence type="ECO:0000256" key="4">
    <source>
        <dbReference type="ARBA" id="ARBA00022771"/>
    </source>
</evidence>
<dbReference type="KEGG" id="egu:105042256"/>
<dbReference type="SMART" id="SM00184">
    <property type="entry name" value="RING"/>
    <property type="match status" value="1"/>
</dbReference>
<organism evidence="11 12">
    <name type="scientific">Elaeis guineensis var. tenera</name>
    <name type="common">Oil palm</name>
    <dbReference type="NCBI Taxonomy" id="51953"/>
    <lineage>
        <taxon>Eukaryota</taxon>
        <taxon>Viridiplantae</taxon>
        <taxon>Streptophyta</taxon>
        <taxon>Embryophyta</taxon>
        <taxon>Tracheophyta</taxon>
        <taxon>Spermatophyta</taxon>
        <taxon>Magnoliopsida</taxon>
        <taxon>Liliopsida</taxon>
        <taxon>Arecaceae</taxon>
        <taxon>Arecoideae</taxon>
        <taxon>Cocoseae</taxon>
        <taxon>Elaeidinae</taxon>
        <taxon>Elaeis</taxon>
    </lineage>
</organism>
<evidence type="ECO:0000256" key="1">
    <source>
        <dbReference type="ARBA" id="ARBA00004370"/>
    </source>
</evidence>
<keyword evidence="5" id="KW-0862">Zinc</keyword>
<dbReference type="OrthoDB" id="678282at2759"/>
<evidence type="ECO:0000256" key="3">
    <source>
        <dbReference type="ARBA" id="ARBA00022723"/>
    </source>
</evidence>
<proteinExistence type="predicted"/>
<feature type="domain" description="RING-type" evidence="10">
    <location>
        <begin position="68"/>
        <end position="110"/>
    </location>
</feature>
<dbReference type="Proteomes" id="UP000504607">
    <property type="component" value="Chromosome 3"/>
</dbReference>
<protein>
    <submittedName>
        <fullName evidence="12">E3 ubiquitin-protein ligase ATL23-like</fullName>
    </submittedName>
</protein>
<keyword evidence="3" id="KW-0479">Metal-binding</keyword>
<dbReference type="SUPFAM" id="SSF57850">
    <property type="entry name" value="RING/U-box"/>
    <property type="match status" value="1"/>
</dbReference>
<evidence type="ECO:0000313" key="12">
    <source>
        <dbReference type="RefSeq" id="XP_010917692.1"/>
    </source>
</evidence>
<gene>
    <name evidence="12" type="primary">LOC105042256</name>
</gene>
<evidence type="ECO:0000313" key="11">
    <source>
        <dbReference type="Proteomes" id="UP000504607"/>
    </source>
</evidence>
<feature type="transmembrane region" description="Helical" evidence="9">
    <location>
        <begin position="6"/>
        <end position="25"/>
    </location>
</feature>
<sequence length="126" mass="13830">MTILSLVYFGLLLMFAGIMLAYFVLLCRARAAAAWEAEAETSDEIGLTAEELEKMEEGKMVVVGGGECAVCLEEMAEGQAARVLPGCCHAFHRHCVDAWLQRHPFCPLCRARLLPPSQHQPQSPPS</sequence>
<dbReference type="PANTHER" id="PTHR46539:SF25">
    <property type="entry name" value="(WILD MALAYSIAN BANANA) HYPOTHETICAL PROTEIN"/>
    <property type="match status" value="1"/>
</dbReference>
<dbReference type="InterPro" id="IPR013083">
    <property type="entry name" value="Znf_RING/FYVE/PHD"/>
</dbReference>
<evidence type="ECO:0000259" key="10">
    <source>
        <dbReference type="PROSITE" id="PS50089"/>
    </source>
</evidence>
<keyword evidence="4 8" id="KW-0863">Zinc-finger</keyword>
<dbReference type="PROSITE" id="PS50089">
    <property type="entry name" value="ZF_RING_2"/>
    <property type="match status" value="1"/>
</dbReference>
<reference evidence="12" key="1">
    <citation type="submission" date="2025-08" db="UniProtKB">
        <authorList>
            <consortium name="RefSeq"/>
        </authorList>
    </citation>
    <scope>IDENTIFICATION</scope>
</reference>
<dbReference type="PANTHER" id="PTHR46539">
    <property type="entry name" value="E3 UBIQUITIN-PROTEIN LIGASE ATL42"/>
    <property type="match status" value="1"/>
</dbReference>
<evidence type="ECO:0000256" key="2">
    <source>
        <dbReference type="ARBA" id="ARBA00022692"/>
    </source>
</evidence>
<dbReference type="RefSeq" id="XP_010917692.1">
    <property type="nucleotide sequence ID" value="XM_010919390.1"/>
</dbReference>
<evidence type="ECO:0000256" key="6">
    <source>
        <dbReference type="ARBA" id="ARBA00022989"/>
    </source>
</evidence>
<evidence type="ECO:0000256" key="9">
    <source>
        <dbReference type="SAM" id="Phobius"/>
    </source>
</evidence>
<dbReference type="Gene3D" id="3.30.40.10">
    <property type="entry name" value="Zinc/RING finger domain, C3HC4 (zinc finger)"/>
    <property type="match status" value="1"/>
</dbReference>
<evidence type="ECO:0000256" key="8">
    <source>
        <dbReference type="PROSITE-ProRule" id="PRU00175"/>
    </source>
</evidence>
<dbReference type="AlphaFoldDB" id="A0A6I9QZ07"/>
<evidence type="ECO:0000256" key="5">
    <source>
        <dbReference type="ARBA" id="ARBA00022833"/>
    </source>
</evidence>
<keyword evidence="11" id="KW-1185">Reference proteome</keyword>
<dbReference type="GeneID" id="105042256"/>
<dbReference type="Pfam" id="PF13639">
    <property type="entry name" value="zf-RING_2"/>
    <property type="match status" value="1"/>
</dbReference>
<dbReference type="InParanoid" id="A0A6I9QZ07"/>
<keyword evidence="2 9" id="KW-0812">Transmembrane</keyword>
<evidence type="ECO:0000256" key="7">
    <source>
        <dbReference type="ARBA" id="ARBA00023136"/>
    </source>
</evidence>
<dbReference type="GO" id="GO:0016020">
    <property type="term" value="C:membrane"/>
    <property type="evidence" value="ECO:0007669"/>
    <property type="project" value="UniProtKB-SubCell"/>
</dbReference>
<dbReference type="CDD" id="cd16454">
    <property type="entry name" value="RING-H2_PA-TM-RING"/>
    <property type="match status" value="1"/>
</dbReference>
<dbReference type="GO" id="GO:0008270">
    <property type="term" value="F:zinc ion binding"/>
    <property type="evidence" value="ECO:0007669"/>
    <property type="project" value="UniProtKB-KW"/>
</dbReference>
<accession>A0A6I9QZ07</accession>
<name>A0A6I9QZ07_ELAGV</name>
<comment type="subcellular location">
    <subcellularLocation>
        <location evidence="1">Membrane</location>
    </subcellularLocation>
</comment>
<keyword evidence="6 9" id="KW-1133">Transmembrane helix</keyword>